<dbReference type="AlphaFoldDB" id="A0A8J5XYK1"/>
<evidence type="ECO:0000256" key="2">
    <source>
        <dbReference type="ARBA" id="ARBA00022679"/>
    </source>
</evidence>
<dbReference type="GO" id="GO:0004674">
    <property type="term" value="F:protein serine/threonine kinase activity"/>
    <property type="evidence" value="ECO:0007669"/>
    <property type="project" value="UniProtKB-KW"/>
</dbReference>
<dbReference type="InterPro" id="IPR008271">
    <property type="entry name" value="Ser/Thr_kinase_AS"/>
</dbReference>
<dbReference type="SUPFAM" id="SSF56112">
    <property type="entry name" value="Protein kinase-like (PK-like)"/>
    <property type="match status" value="1"/>
</dbReference>
<dbReference type="PANTHER" id="PTHR22974">
    <property type="entry name" value="MIXED LINEAGE PROTEIN KINASE"/>
    <property type="match status" value="1"/>
</dbReference>
<dbReference type="EMBL" id="JAGTXO010000001">
    <property type="protein sequence ID" value="KAG8471192.1"/>
    <property type="molecule type" value="Genomic_DNA"/>
</dbReference>
<keyword evidence="1" id="KW-0723">Serine/threonine-protein kinase</keyword>
<evidence type="ECO:0000256" key="3">
    <source>
        <dbReference type="ARBA" id="ARBA00022741"/>
    </source>
</evidence>
<evidence type="ECO:0000256" key="6">
    <source>
        <dbReference type="PROSITE-ProRule" id="PRU10141"/>
    </source>
</evidence>
<dbReference type="PROSITE" id="PS50011">
    <property type="entry name" value="PROTEIN_KINASE_DOM"/>
    <property type="match status" value="1"/>
</dbReference>
<keyword evidence="11" id="KW-1185">Reference proteome</keyword>
<keyword evidence="3 6" id="KW-0547">Nucleotide-binding</keyword>
<dbReference type="Pfam" id="PF00069">
    <property type="entry name" value="Pkinase"/>
    <property type="match status" value="1"/>
</dbReference>
<evidence type="ECO:0000256" key="4">
    <source>
        <dbReference type="ARBA" id="ARBA00022777"/>
    </source>
</evidence>
<dbReference type="Gene3D" id="1.10.510.10">
    <property type="entry name" value="Transferase(Phosphotransferase) domain 1"/>
    <property type="match status" value="1"/>
</dbReference>
<organism evidence="10 11">
    <name type="scientific">Diacronema lutheri</name>
    <name type="common">Unicellular marine alga</name>
    <name type="synonym">Monochrysis lutheri</name>
    <dbReference type="NCBI Taxonomy" id="2081491"/>
    <lineage>
        <taxon>Eukaryota</taxon>
        <taxon>Haptista</taxon>
        <taxon>Haptophyta</taxon>
        <taxon>Pavlovophyceae</taxon>
        <taxon>Pavlovales</taxon>
        <taxon>Pavlovaceae</taxon>
        <taxon>Diacronema</taxon>
    </lineage>
</organism>
<feature type="region of interest" description="Disordered" evidence="8">
    <location>
        <begin position="66"/>
        <end position="86"/>
    </location>
</feature>
<sequence>MGSTHEAAAIHSELSGDKFRVLEERMRMQAGVRSALELAQPKTIRTTSTSGGGDLAHCADPASTTPAMAKRVRSPSDGAGSSGGGGVGCAVGGRAVKPKGSADLMRGAQITDFYATSLMATPQTGGGVTFAPPPRHAHTQTEPLAEEGEMRKLKEALASAQRQARFADESLEPLRAELARVKALELRGREQTITWLRKLCRLEKAAAREAATRNSAHLGTVGWQRVGHNMSEVWEPGNAFRELHVRQAEVLAQREAIDRDRRALTGAAKRRAGALTSGAAAGAGGVPDADAANAGAAGAAADVGAGGMAGPIGPAEREEVLRLKAATLKRQEAALSDEAARIERDKQLHIRELKRIRDEDGSRFSAQQLLGERYLLLELLGRGGFSEVFRAYDLHDHREVACKIHQLSPHWSDERKANYTRHATREYAIHKALSHDRIVALYDVFEIDAHTFATVLQFCNGGDLDALLKEQRTLPEKEARAIIYQVFSGLHYLTSQRQRVIHYDLKPGNILFHDGEVKLTDFGLSKLMDESTDPLSGMELTSQGAGTYWYLPPECFEVSKGAPPKICSKVDVWSAGVVFFQMLFGRKPFGDDMSQESLLTTQTMRNALLVEFPSKPAVSHEAKEFLRRCLAHSRHERPDLLTVFGDAYLAPSGAKRGA</sequence>
<accession>A0A8J5XYK1</accession>
<dbReference type="GO" id="GO:0007059">
    <property type="term" value="P:chromosome segregation"/>
    <property type="evidence" value="ECO:0007669"/>
    <property type="project" value="TreeGrafter"/>
</dbReference>
<dbReference type="GO" id="GO:0035556">
    <property type="term" value="P:intracellular signal transduction"/>
    <property type="evidence" value="ECO:0007669"/>
    <property type="project" value="TreeGrafter"/>
</dbReference>
<evidence type="ECO:0000313" key="10">
    <source>
        <dbReference type="EMBL" id="KAG8471192.1"/>
    </source>
</evidence>
<keyword evidence="5 6" id="KW-0067">ATP-binding</keyword>
<dbReference type="InterPro" id="IPR000719">
    <property type="entry name" value="Prot_kinase_dom"/>
</dbReference>
<dbReference type="PANTHER" id="PTHR22974:SF23">
    <property type="entry name" value="TOUSLED-LIKE KINASE, ISOFORM G"/>
    <property type="match status" value="1"/>
</dbReference>
<dbReference type="GO" id="GO:0005524">
    <property type="term" value="F:ATP binding"/>
    <property type="evidence" value="ECO:0007669"/>
    <property type="project" value="UniProtKB-UniRule"/>
</dbReference>
<evidence type="ECO:0000256" key="7">
    <source>
        <dbReference type="SAM" id="Coils"/>
    </source>
</evidence>
<dbReference type="PROSITE" id="PS00108">
    <property type="entry name" value="PROTEIN_KINASE_ST"/>
    <property type="match status" value="1"/>
</dbReference>
<evidence type="ECO:0000259" key="9">
    <source>
        <dbReference type="PROSITE" id="PS50011"/>
    </source>
</evidence>
<evidence type="ECO:0000256" key="5">
    <source>
        <dbReference type="ARBA" id="ARBA00022840"/>
    </source>
</evidence>
<evidence type="ECO:0000256" key="8">
    <source>
        <dbReference type="SAM" id="MobiDB-lite"/>
    </source>
</evidence>
<name>A0A8J5XYK1_DIALT</name>
<dbReference type="SMART" id="SM00220">
    <property type="entry name" value="S_TKc"/>
    <property type="match status" value="1"/>
</dbReference>
<evidence type="ECO:0000256" key="1">
    <source>
        <dbReference type="ARBA" id="ARBA00022527"/>
    </source>
</evidence>
<dbReference type="InterPro" id="IPR011009">
    <property type="entry name" value="Kinase-like_dom_sf"/>
</dbReference>
<evidence type="ECO:0000313" key="11">
    <source>
        <dbReference type="Proteomes" id="UP000751190"/>
    </source>
</evidence>
<dbReference type="InterPro" id="IPR017441">
    <property type="entry name" value="Protein_kinase_ATP_BS"/>
</dbReference>
<dbReference type="OMA" id="EAGNQSK"/>
<protein>
    <recommendedName>
        <fullName evidence="9">Protein kinase domain-containing protein</fullName>
    </recommendedName>
</protein>
<dbReference type="OrthoDB" id="346907at2759"/>
<feature type="domain" description="Protein kinase" evidence="9">
    <location>
        <begin position="374"/>
        <end position="649"/>
    </location>
</feature>
<feature type="binding site" evidence="6">
    <location>
        <position position="403"/>
    </location>
    <ligand>
        <name>ATP</name>
        <dbReference type="ChEBI" id="CHEBI:30616"/>
    </ligand>
</feature>
<feature type="coiled-coil region" evidence="7">
    <location>
        <begin position="325"/>
        <end position="359"/>
    </location>
</feature>
<keyword evidence="2" id="KW-0808">Transferase</keyword>
<dbReference type="Proteomes" id="UP000751190">
    <property type="component" value="Unassembled WGS sequence"/>
</dbReference>
<keyword evidence="4" id="KW-0418">Kinase</keyword>
<dbReference type="CDD" id="cd13990">
    <property type="entry name" value="STKc_TLK"/>
    <property type="match status" value="1"/>
</dbReference>
<dbReference type="PROSITE" id="PS00107">
    <property type="entry name" value="PROTEIN_KINASE_ATP"/>
    <property type="match status" value="1"/>
</dbReference>
<reference evidence="10" key="1">
    <citation type="submission" date="2021-05" db="EMBL/GenBank/DDBJ databases">
        <title>The genome of the haptophyte Pavlova lutheri (Diacronema luteri, Pavlovales) - a model for lipid biosynthesis in eukaryotic algae.</title>
        <authorList>
            <person name="Hulatt C.J."/>
            <person name="Posewitz M.C."/>
        </authorList>
    </citation>
    <scope>NUCLEOTIDE SEQUENCE</scope>
    <source>
        <strain evidence="10">NIVA-4/92</strain>
    </source>
</reference>
<proteinExistence type="predicted"/>
<feature type="region of interest" description="Disordered" evidence="8">
    <location>
        <begin position="124"/>
        <end position="145"/>
    </location>
</feature>
<dbReference type="FunFam" id="1.10.510.10:FF:000698">
    <property type="entry name" value="Serine/threonine-protein kinase tousled-like 1"/>
    <property type="match status" value="1"/>
</dbReference>
<gene>
    <name evidence="10" type="ORF">KFE25_009613</name>
</gene>
<keyword evidence="7" id="KW-0175">Coiled coil</keyword>
<dbReference type="GO" id="GO:0005634">
    <property type="term" value="C:nucleus"/>
    <property type="evidence" value="ECO:0007669"/>
    <property type="project" value="TreeGrafter"/>
</dbReference>
<comment type="caution">
    <text evidence="10">The sequence shown here is derived from an EMBL/GenBank/DDBJ whole genome shotgun (WGS) entry which is preliminary data.</text>
</comment>